<evidence type="ECO:0000313" key="5">
    <source>
        <dbReference type="Proteomes" id="UP000245383"/>
    </source>
</evidence>
<dbReference type="InterPro" id="IPR002123">
    <property type="entry name" value="Plipid/glycerol_acylTrfase"/>
</dbReference>
<dbReference type="SUPFAM" id="SSF69593">
    <property type="entry name" value="Glycerol-3-phosphate (1)-acyltransferase"/>
    <property type="match status" value="1"/>
</dbReference>
<proteinExistence type="predicted"/>
<dbReference type="AlphaFoldDB" id="A0A2T9YQW3"/>
<evidence type="ECO:0000256" key="2">
    <source>
        <dbReference type="SAM" id="Phobius"/>
    </source>
</evidence>
<feature type="compositionally biased region" description="Polar residues" evidence="1">
    <location>
        <begin position="739"/>
        <end position="770"/>
    </location>
</feature>
<feature type="compositionally biased region" description="Polar residues" evidence="1">
    <location>
        <begin position="714"/>
        <end position="731"/>
    </location>
</feature>
<feature type="transmembrane region" description="Helical" evidence="2">
    <location>
        <begin position="399"/>
        <end position="421"/>
    </location>
</feature>
<evidence type="ECO:0000256" key="1">
    <source>
        <dbReference type="SAM" id="MobiDB-lite"/>
    </source>
</evidence>
<dbReference type="STRING" id="133385.A0A2T9YQW3"/>
<dbReference type="PANTHER" id="PTHR31605:SF0">
    <property type="entry name" value="GLYCEROL-3-PHOSPHATE O-ACYLTRANSFERASE 1"/>
    <property type="match status" value="1"/>
</dbReference>
<accession>A0A2T9YQW3</accession>
<feature type="region of interest" description="Disordered" evidence="1">
    <location>
        <begin position="714"/>
        <end position="770"/>
    </location>
</feature>
<dbReference type="InterPro" id="IPR052744">
    <property type="entry name" value="GPAT/DAPAT"/>
</dbReference>
<organism evidence="4 5">
    <name type="scientific">Smittium simulii</name>
    <dbReference type="NCBI Taxonomy" id="133385"/>
    <lineage>
        <taxon>Eukaryota</taxon>
        <taxon>Fungi</taxon>
        <taxon>Fungi incertae sedis</taxon>
        <taxon>Zoopagomycota</taxon>
        <taxon>Kickxellomycotina</taxon>
        <taxon>Harpellomycetes</taxon>
        <taxon>Harpellales</taxon>
        <taxon>Legeriomycetaceae</taxon>
        <taxon>Smittium</taxon>
    </lineage>
</organism>
<sequence>MSSSDSSYFIYDLIRSFWLAILNIFFREIAQGNSHSIPKDGPVIFVIAPHNNQFVDPLLVLKHSPRRVYFLVAASSLKKKIIGFYGRLLRGIPVERAIDHKSKGVGRVFLKAPLENPTLITGLGTEFTSEFTVGDRIFIKGGAGQSKVEEVISDTQLIIKDEIKNLEALKLLQSEEGTTYDKVPSLDQHTVYNAVYDRLNHNECIGIFPEGGSHDQSKMLPLKIGVCLMALGATVQNPDLKVNIVPVGLNYFHPSKFRSRAVVEFGNPIPIEPELVEKFKMGGEDKRQACSTLLETISEALKQVTLNTPDHETLHLVHTCRRLYDTGSGTISMRNQVELSRRFVKGYMELKDNTDVANVIEQVTNYKKKLDYFGIRDHQVEKLRIDRNDATLLLVWRTFWLLFSGAIALSGSILNLPVFIITRIVSRIKAKEALAASTVKLNANDVIATWKILVALVFVPTLYCIYSVMFIFYSRNSSYIFLKEFAQNANIMYLFFTGLTLVSFVSLISLNFGEHAVDIFKSIRPLYMVILDNDGMSKKIINERAELSKNITSMVNELGSQLYPELLKTKIGSSISENGDVSESASTLRSRNNTSEVPENSKSKIFSLTPKFLSKISTVSSFDFLGTGTTGQKKLRKSSKSKSNSTELTEIKETEEKHLTGLGKWIAALYPKINMFSVDLAGENYESDIKDFFEPGNGYSDDGYDSTSSGFISSANSTSNSKTHSRASSTDSKSDMGYNISSGSNFGMKNSGISPLTPANPNLNLDNQKK</sequence>
<reference evidence="4 5" key="1">
    <citation type="journal article" date="2018" name="MBio">
        <title>Comparative Genomics Reveals the Core Gene Toolbox for the Fungus-Insect Symbiosis.</title>
        <authorList>
            <person name="Wang Y."/>
            <person name="Stata M."/>
            <person name="Wang W."/>
            <person name="Stajich J.E."/>
            <person name="White M.M."/>
            <person name="Moncalvo J.M."/>
        </authorList>
    </citation>
    <scope>NUCLEOTIDE SEQUENCE [LARGE SCALE GENOMIC DNA]</scope>
    <source>
        <strain evidence="4 5">SWE-8-4</strain>
    </source>
</reference>
<keyword evidence="5" id="KW-1185">Reference proteome</keyword>
<keyword evidence="2" id="KW-0812">Transmembrane</keyword>
<feature type="region of interest" description="Disordered" evidence="1">
    <location>
        <begin position="628"/>
        <end position="649"/>
    </location>
</feature>
<dbReference type="Pfam" id="PF01553">
    <property type="entry name" value="Acyltransferase"/>
    <property type="match status" value="1"/>
</dbReference>
<feature type="transmembrane region" description="Helical" evidence="2">
    <location>
        <begin position="452"/>
        <end position="473"/>
    </location>
</feature>
<protein>
    <recommendedName>
        <fullName evidence="3">Phospholipid/glycerol acyltransferase domain-containing protein</fullName>
    </recommendedName>
</protein>
<comment type="caution">
    <text evidence="4">The sequence shown here is derived from an EMBL/GenBank/DDBJ whole genome shotgun (WGS) entry which is preliminary data.</text>
</comment>
<name>A0A2T9YQW3_9FUNG</name>
<dbReference type="SMART" id="SM00563">
    <property type="entry name" value="PlsC"/>
    <property type="match status" value="1"/>
</dbReference>
<dbReference type="OrthoDB" id="2427554at2759"/>
<dbReference type="EMBL" id="MBFR01000079">
    <property type="protein sequence ID" value="PVU94691.1"/>
    <property type="molecule type" value="Genomic_DNA"/>
</dbReference>
<dbReference type="GO" id="GO:0004366">
    <property type="term" value="F:glycerol-3-phosphate O-acyltransferase activity"/>
    <property type="evidence" value="ECO:0007669"/>
    <property type="project" value="TreeGrafter"/>
</dbReference>
<dbReference type="GO" id="GO:0008654">
    <property type="term" value="P:phospholipid biosynthetic process"/>
    <property type="evidence" value="ECO:0007669"/>
    <property type="project" value="TreeGrafter"/>
</dbReference>
<dbReference type="GO" id="GO:0016287">
    <property type="term" value="F:glycerone-phosphate O-acyltransferase activity"/>
    <property type="evidence" value="ECO:0007669"/>
    <property type="project" value="TreeGrafter"/>
</dbReference>
<keyword evidence="2" id="KW-0472">Membrane</keyword>
<gene>
    <name evidence="4" type="ORF">BB561_002360</name>
</gene>
<evidence type="ECO:0000313" key="4">
    <source>
        <dbReference type="EMBL" id="PVU94691.1"/>
    </source>
</evidence>
<feature type="domain" description="Phospholipid/glycerol acyltransferase" evidence="3">
    <location>
        <begin position="44"/>
        <end position="252"/>
    </location>
</feature>
<dbReference type="PANTHER" id="PTHR31605">
    <property type="entry name" value="GLYCEROL-3-PHOSPHATE O-ACYLTRANSFERASE 1"/>
    <property type="match status" value="1"/>
</dbReference>
<dbReference type="Proteomes" id="UP000245383">
    <property type="component" value="Unassembled WGS sequence"/>
</dbReference>
<feature type="transmembrane region" description="Helical" evidence="2">
    <location>
        <begin position="493"/>
        <end position="512"/>
    </location>
</feature>
<feature type="region of interest" description="Disordered" evidence="1">
    <location>
        <begin position="576"/>
        <end position="600"/>
    </location>
</feature>
<dbReference type="CDD" id="cd07992">
    <property type="entry name" value="LPLAT_AAK14816-like"/>
    <property type="match status" value="1"/>
</dbReference>
<evidence type="ECO:0000259" key="3">
    <source>
        <dbReference type="SMART" id="SM00563"/>
    </source>
</evidence>
<keyword evidence="2" id="KW-1133">Transmembrane helix</keyword>